<name>A0A1H8PJX1_9PROT</name>
<evidence type="ECO:0000259" key="2">
    <source>
        <dbReference type="PROSITE" id="PS51782"/>
    </source>
</evidence>
<dbReference type="AlphaFoldDB" id="A0A1H8PJX1"/>
<comment type="similarity">
    <text evidence="1">Belongs to the E.coli NlpD/Haemophilus LppB family.</text>
</comment>
<proteinExistence type="inferred from homology"/>
<dbReference type="Gene3D" id="2.70.70.10">
    <property type="entry name" value="Glucose Permease (Domain IIA)"/>
    <property type="match status" value="1"/>
</dbReference>
<dbReference type="InterPro" id="IPR011055">
    <property type="entry name" value="Dup_hybrid_motif"/>
</dbReference>
<dbReference type="InterPro" id="IPR050570">
    <property type="entry name" value="Cell_wall_metabolism_enzyme"/>
</dbReference>
<organism evidence="3 4">
    <name type="scientific">Nitrosomonas oligotropha</name>
    <dbReference type="NCBI Taxonomy" id="42354"/>
    <lineage>
        <taxon>Bacteria</taxon>
        <taxon>Pseudomonadati</taxon>
        <taxon>Pseudomonadota</taxon>
        <taxon>Betaproteobacteria</taxon>
        <taxon>Nitrosomonadales</taxon>
        <taxon>Nitrosomonadaceae</taxon>
        <taxon>Nitrosomonas</taxon>
    </lineage>
</organism>
<sequence length="355" mass="38199">MANHATIKLINTIDICKYMVTIFSLPKRSKLPISDFYLLCGASLLLIGCSTTQPPVQVVDRAKSDAVQPVKPVESNNADNQVYTVQKGDTLYGIALNHGVDFKKLTEWNNITDPNSIKPGQKIYLSIPAKSSQPALFALPQQPETVTLEPAQNPVDRVVPIPPEGNPAVSSGKVKNSPKALKLPFSEQNVARLQYPANNPTPAVPPASAVAEKNTKIEVAPQPESSISDKAASSVADWIWPTTGKLLSSFSKNSKGVKISGQAGQPVLASAAGEVVYSGHGLRGYGNLIIIKHDNTFLSAYAHNSKLLVKEGEAVVKGQKIAEMGNTDTDTIQLHFEIRKHGKPVDPLQYLPNQS</sequence>
<protein>
    <submittedName>
        <fullName evidence="3">Lipoprotein NlpD</fullName>
    </submittedName>
</protein>
<feature type="domain" description="LysM" evidence="2">
    <location>
        <begin position="81"/>
        <end position="125"/>
    </location>
</feature>
<dbReference type="GO" id="GO:0004222">
    <property type="term" value="F:metalloendopeptidase activity"/>
    <property type="evidence" value="ECO:0007669"/>
    <property type="project" value="TreeGrafter"/>
</dbReference>
<dbReference type="CDD" id="cd12797">
    <property type="entry name" value="M23_peptidase"/>
    <property type="match status" value="1"/>
</dbReference>
<dbReference type="STRING" id="42354.SAMN05216333_109105"/>
<dbReference type="GO" id="GO:0009279">
    <property type="term" value="C:cell outer membrane"/>
    <property type="evidence" value="ECO:0007669"/>
    <property type="project" value="TreeGrafter"/>
</dbReference>
<dbReference type="Gene3D" id="3.10.350.10">
    <property type="entry name" value="LysM domain"/>
    <property type="match status" value="1"/>
</dbReference>
<dbReference type="OrthoDB" id="9795421at2"/>
<dbReference type="RefSeq" id="WP_090318636.1">
    <property type="nucleotide sequence ID" value="NZ_FNOE01000010.1"/>
</dbReference>
<evidence type="ECO:0000313" key="3">
    <source>
        <dbReference type="EMBL" id="SEO41833.1"/>
    </source>
</evidence>
<keyword evidence="3" id="KW-0449">Lipoprotein</keyword>
<evidence type="ECO:0000256" key="1">
    <source>
        <dbReference type="ARBA" id="ARBA00038420"/>
    </source>
</evidence>
<dbReference type="Pfam" id="PF01551">
    <property type="entry name" value="Peptidase_M23"/>
    <property type="match status" value="1"/>
</dbReference>
<dbReference type="SUPFAM" id="SSF51261">
    <property type="entry name" value="Duplicated hybrid motif"/>
    <property type="match status" value="1"/>
</dbReference>
<dbReference type="InterPro" id="IPR016047">
    <property type="entry name" value="M23ase_b-sheet_dom"/>
</dbReference>
<dbReference type="PROSITE" id="PS51782">
    <property type="entry name" value="LYSM"/>
    <property type="match status" value="1"/>
</dbReference>
<dbReference type="PANTHER" id="PTHR21666">
    <property type="entry name" value="PEPTIDASE-RELATED"/>
    <property type="match status" value="1"/>
</dbReference>
<dbReference type="InterPro" id="IPR018392">
    <property type="entry name" value="LysM"/>
</dbReference>
<dbReference type="Pfam" id="PF01476">
    <property type="entry name" value="LysM"/>
    <property type="match status" value="1"/>
</dbReference>
<dbReference type="Proteomes" id="UP000198814">
    <property type="component" value="Unassembled WGS sequence"/>
</dbReference>
<accession>A0A1H8PJX1</accession>
<evidence type="ECO:0000313" key="4">
    <source>
        <dbReference type="Proteomes" id="UP000198814"/>
    </source>
</evidence>
<dbReference type="SMART" id="SM00257">
    <property type="entry name" value="LysM"/>
    <property type="match status" value="1"/>
</dbReference>
<dbReference type="InterPro" id="IPR036779">
    <property type="entry name" value="LysM_dom_sf"/>
</dbReference>
<dbReference type="PANTHER" id="PTHR21666:SF263">
    <property type="entry name" value="MUREIN HYDROLASE ACTIVATOR NLPD"/>
    <property type="match status" value="1"/>
</dbReference>
<dbReference type="EMBL" id="FODO01000009">
    <property type="protein sequence ID" value="SEO41833.1"/>
    <property type="molecule type" value="Genomic_DNA"/>
</dbReference>
<dbReference type="CDD" id="cd00118">
    <property type="entry name" value="LysM"/>
    <property type="match status" value="1"/>
</dbReference>
<keyword evidence="4" id="KW-1185">Reference proteome</keyword>
<gene>
    <name evidence="3" type="ORF">SAMN05216333_109105</name>
</gene>
<dbReference type="GO" id="GO:0032153">
    <property type="term" value="C:cell division site"/>
    <property type="evidence" value="ECO:0007669"/>
    <property type="project" value="TreeGrafter"/>
</dbReference>
<reference evidence="4" key="1">
    <citation type="submission" date="2016-10" db="EMBL/GenBank/DDBJ databases">
        <authorList>
            <person name="Varghese N."/>
            <person name="Submissions S."/>
        </authorList>
    </citation>
    <scope>NUCLEOTIDE SEQUENCE [LARGE SCALE GENOMIC DNA]</scope>
    <source>
        <strain evidence="4">Nm76</strain>
    </source>
</reference>